<proteinExistence type="predicted"/>
<evidence type="ECO:0000256" key="1">
    <source>
        <dbReference type="ARBA" id="ARBA00022529"/>
    </source>
</evidence>
<dbReference type="SUPFAM" id="SSF54001">
    <property type="entry name" value="Cysteine proteinases"/>
    <property type="match status" value="1"/>
</dbReference>
<sequence>MTSTMDGNKLQRITVTGKGLSAQMRDACTKASLSIACDQVTQMSLTFEDSHDLDIFRSGVLARGASINYGGWYLTSEGESLDAGSIGPQITIKAPSRFVTALRKQKGAYSWGNVDLSGWVASVAKSVGMSSIVQPGLGRKTIVRKKGEDGNEPESTWDVLTQMSREVGVWLFEYGSTLVFGKPSWLVSTKWKHREWPIVWNHWANYSSGLAGMPKYEDDPTRELAESLTLKLISTDADSIRPGDTVRLSGAAVGKMSGVWIVRSVDFPLSVAGVVTASCQRPVDPKVEPPRVDTPAKSTTTKSASTSSRGPIVASGIAAAVDRWAASVNQRGIDTDGAFGAQCVDLANHYHLNVVGARSQVIANGNQWFANAPSSLYEKFAVGGANGEAGQKGDIACWGGYYGGGYGHVAIVLADRGANLLVMSQNPGPARAMVLSKSGLTGYLRPKRVG</sequence>
<keyword evidence="5" id="KW-1185">Reference proteome</keyword>
<dbReference type="GO" id="GO:0001897">
    <property type="term" value="P:symbiont-mediated cytolysis of host cell"/>
    <property type="evidence" value="ECO:0007669"/>
    <property type="project" value="UniProtKB-ARBA"/>
</dbReference>
<dbReference type="InterPro" id="IPR007921">
    <property type="entry name" value="CHAP_dom"/>
</dbReference>
<feature type="region of interest" description="Disordered" evidence="2">
    <location>
        <begin position="282"/>
        <end position="309"/>
    </location>
</feature>
<accession>A0AAE9C8T1</accession>
<keyword evidence="1" id="KW-0929">Antimicrobial</keyword>
<dbReference type="Proteomes" id="UP000827897">
    <property type="component" value="Segment"/>
</dbReference>
<dbReference type="Gene3D" id="3.90.1720.10">
    <property type="entry name" value="endopeptidase domain like (from Nostoc punctiforme)"/>
    <property type="match status" value="1"/>
</dbReference>
<dbReference type="EMBL" id="OK999980">
    <property type="protein sequence ID" value="UGL61905.1"/>
    <property type="molecule type" value="Genomic_DNA"/>
</dbReference>
<organism evidence="4 5">
    <name type="scientific">Arthrobacter phage EastWest</name>
    <dbReference type="NCBI Taxonomy" id="2894292"/>
    <lineage>
        <taxon>Viruses</taxon>
        <taxon>Duplodnaviria</taxon>
        <taxon>Heunggongvirae</taxon>
        <taxon>Uroviricota</taxon>
        <taxon>Caudoviricetes</taxon>
        <taxon>Berryhillviridae</taxon>
        <taxon>Eastwestvirus</taxon>
        <taxon>Eastwestvirus eastwest</taxon>
    </lineage>
</organism>
<name>A0AAE9C8T1_9CAUD</name>
<dbReference type="InterPro" id="IPR038765">
    <property type="entry name" value="Papain-like_cys_pep_sf"/>
</dbReference>
<dbReference type="Pfam" id="PF05257">
    <property type="entry name" value="CHAP"/>
    <property type="match status" value="1"/>
</dbReference>
<evidence type="ECO:0000259" key="3">
    <source>
        <dbReference type="Pfam" id="PF05257"/>
    </source>
</evidence>
<feature type="domain" description="Peptidase C51" evidence="3">
    <location>
        <begin position="336"/>
        <end position="426"/>
    </location>
</feature>
<feature type="compositionally biased region" description="Low complexity" evidence="2">
    <location>
        <begin position="295"/>
        <end position="308"/>
    </location>
</feature>
<evidence type="ECO:0000313" key="5">
    <source>
        <dbReference type="Proteomes" id="UP000827897"/>
    </source>
</evidence>
<evidence type="ECO:0000313" key="4">
    <source>
        <dbReference type="EMBL" id="UGL61905.1"/>
    </source>
</evidence>
<evidence type="ECO:0000256" key="2">
    <source>
        <dbReference type="SAM" id="MobiDB-lite"/>
    </source>
</evidence>
<protein>
    <submittedName>
        <fullName evidence="4">Minor tail protein</fullName>
    </submittedName>
</protein>
<gene>
    <name evidence="4" type="primary">22</name>
    <name evidence="4" type="ORF">SEA_EASTWEST_22</name>
</gene>
<reference evidence="4" key="1">
    <citation type="submission" date="2021-10" db="EMBL/GenBank/DDBJ databases">
        <authorList>
            <person name="Valenzuela N."/>
            <person name="Pablo J."/>
            <person name="Strother B."/>
            <person name="Cravalho Y."/>
            <person name="Barto Z."/>
            <person name="Kane C."/>
            <person name="Chong R.A."/>
            <person name="Kawasaki K."/>
            <person name="Cruz S."/>
            <person name="Porter M.L."/>
            <person name="Pearce R."/>
            <person name="Hohenstein G."/>
            <person name="Li K."/>
            <person name="Kaniho J."/>
            <person name="Sadones M."/>
            <person name="Hamlin F."/>
            <person name="Daniels M."/>
            <person name="McKee K."/>
            <person name="Reed F."/>
            <person name="Donachie S."/>
            <person name="Bollivar D.W."/>
            <person name="Garlena R.A."/>
            <person name="Russell D.A."/>
            <person name="Jacobs-Sera D."/>
            <person name="Hatfull G.F."/>
        </authorList>
    </citation>
    <scope>NUCLEOTIDE SEQUENCE</scope>
</reference>